<reference evidence="1" key="1">
    <citation type="submission" date="2019-10" db="EMBL/GenBank/DDBJ databases">
        <authorList>
            <consortium name="DOE Joint Genome Institute"/>
            <person name="Kuo A."/>
            <person name="Miyauchi S."/>
            <person name="Kiss E."/>
            <person name="Drula E."/>
            <person name="Kohler A."/>
            <person name="Sanchez-Garcia M."/>
            <person name="Andreopoulos B."/>
            <person name="Barry K.W."/>
            <person name="Bonito G."/>
            <person name="Buee M."/>
            <person name="Carver A."/>
            <person name="Chen C."/>
            <person name="Cichocki N."/>
            <person name="Clum A."/>
            <person name="Culley D."/>
            <person name="Crous P.W."/>
            <person name="Fauchery L."/>
            <person name="Girlanda M."/>
            <person name="Hayes R."/>
            <person name="Keri Z."/>
            <person name="Labutti K."/>
            <person name="Lipzen A."/>
            <person name="Lombard V."/>
            <person name="Magnuson J."/>
            <person name="Maillard F."/>
            <person name="Morin E."/>
            <person name="Murat C."/>
            <person name="Nolan M."/>
            <person name="Ohm R."/>
            <person name="Pangilinan J."/>
            <person name="Pereira M."/>
            <person name="Perotto S."/>
            <person name="Peter M."/>
            <person name="Riley R."/>
            <person name="Sitrit Y."/>
            <person name="Stielow B."/>
            <person name="Szollosi G."/>
            <person name="Zifcakova L."/>
            <person name="Stursova M."/>
            <person name="Spatafora J.W."/>
            <person name="Tedersoo L."/>
            <person name="Vaario L.-M."/>
            <person name="Yamada A."/>
            <person name="Yan M."/>
            <person name="Wang P."/>
            <person name="Xu J."/>
            <person name="Bruns T."/>
            <person name="Baldrian P."/>
            <person name="Vilgalys R."/>
            <person name="Henrissat B."/>
            <person name="Grigoriev I.V."/>
            <person name="Hibbett D."/>
            <person name="Nagy L.G."/>
            <person name="Martin F.M."/>
        </authorList>
    </citation>
    <scope>NUCLEOTIDE SEQUENCE</scope>
    <source>
        <strain evidence="1">P2</strain>
    </source>
</reference>
<name>A0ACB6Z7R4_THEGA</name>
<organism evidence="1 2">
    <name type="scientific">Thelephora ganbajun</name>
    <name type="common">Ganba fungus</name>
    <dbReference type="NCBI Taxonomy" id="370292"/>
    <lineage>
        <taxon>Eukaryota</taxon>
        <taxon>Fungi</taxon>
        <taxon>Dikarya</taxon>
        <taxon>Basidiomycota</taxon>
        <taxon>Agaricomycotina</taxon>
        <taxon>Agaricomycetes</taxon>
        <taxon>Thelephorales</taxon>
        <taxon>Thelephoraceae</taxon>
        <taxon>Thelephora</taxon>
    </lineage>
</organism>
<sequence>MSSPSSPLALQRLHHLDTSSPNFGDQLCNVLYGEEYQQCVLDLQGDGLVWLVDYLDKALNGLDPSGAASLKCLRKLRSVCGIKGILPTPYTLSTDLLKIDPGPFASGDFGDVYRGTLNDSSVCIKHIRTYGLDGERATKAFCREAVIWKRLKHPNILPLLGVTTSPFQLISNWMSRGNLPEYIKNDSDADRLGLLCDVVNGLHYLHSCNLIHGDLKGSNVLVDDSGHARIADFTLTMVIKDEDFLEDDSVHGHTLRWTAPEVIAEGAKSKESDIFSFTMVMVEVFTGTIPFSGRSTFGALSAIMQGERPPRPTHPTFTENLWTLMQRCWDHDPHLRPEASEVLAVLLTPDNPQPWKQLISHTLSTDKRISLITTIFSDRNEVEMPGNPSRNDAQAFINVIDEMLGSLPQPIHRKCLRYLYRFCGSQALLPKSLQVPLCCDLAEPAHYPGGFADVWKGRHNGLNVAVKVLKVYTKDNFEKIRRGFCREVMTWKTLHHSNVLPLRGVTMTENRLIMVSDWMDNGNVNGFLKSGTDVDRLELLKEITRGLIYMHDRGMIHGDLKGDNIMIDKEGHALLADFSLITLIPDQSTFLSSCIEGGTLPWMSPELLGPEGFGLKEARPTRESDCYALGMVIYEILSGQAPFATYSPFGILTKIVCGERPARPQGDQGKLITDDIWEVVERCWKREPSERASAREVLLRLGETPPPQPSSLDLWGGAETGIGDQLDSTPSDS</sequence>
<comment type="caution">
    <text evidence="1">The sequence shown here is derived from an EMBL/GenBank/DDBJ whole genome shotgun (WGS) entry which is preliminary data.</text>
</comment>
<evidence type="ECO:0000313" key="2">
    <source>
        <dbReference type="Proteomes" id="UP000886501"/>
    </source>
</evidence>
<reference evidence="1" key="2">
    <citation type="journal article" date="2020" name="Nat. Commun.">
        <title>Large-scale genome sequencing of mycorrhizal fungi provides insights into the early evolution of symbiotic traits.</title>
        <authorList>
            <person name="Miyauchi S."/>
            <person name="Kiss E."/>
            <person name="Kuo A."/>
            <person name="Drula E."/>
            <person name="Kohler A."/>
            <person name="Sanchez-Garcia M."/>
            <person name="Morin E."/>
            <person name="Andreopoulos B."/>
            <person name="Barry K.W."/>
            <person name="Bonito G."/>
            <person name="Buee M."/>
            <person name="Carver A."/>
            <person name="Chen C."/>
            <person name="Cichocki N."/>
            <person name="Clum A."/>
            <person name="Culley D."/>
            <person name="Crous P.W."/>
            <person name="Fauchery L."/>
            <person name="Girlanda M."/>
            <person name="Hayes R.D."/>
            <person name="Keri Z."/>
            <person name="LaButti K."/>
            <person name="Lipzen A."/>
            <person name="Lombard V."/>
            <person name="Magnuson J."/>
            <person name="Maillard F."/>
            <person name="Murat C."/>
            <person name="Nolan M."/>
            <person name="Ohm R.A."/>
            <person name="Pangilinan J."/>
            <person name="Pereira M.F."/>
            <person name="Perotto S."/>
            <person name="Peter M."/>
            <person name="Pfister S."/>
            <person name="Riley R."/>
            <person name="Sitrit Y."/>
            <person name="Stielow J.B."/>
            <person name="Szollosi G."/>
            <person name="Zifcakova L."/>
            <person name="Stursova M."/>
            <person name="Spatafora J.W."/>
            <person name="Tedersoo L."/>
            <person name="Vaario L.M."/>
            <person name="Yamada A."/>
            <person name="Yan M."/>
            <person name="Wang P."/>
            <person name="Xu J."/>
            <person name="Bruns T."/>
            <person name="Baldrian P."/>
            <person name="Vilgalys R."/>
            <person name="Dunand C."/>
            <person name="Henrissat B."/>
            <person name="Grigoriev I.V."/>
            <person name="Hibbett D."/>
            <person name="Nagy L.G."/>
            <person name="Martin F.M."/>
        </authorList>
    </citation>
    <scope>NUCLEOTIDE SEQUENCE</scope>
    <source>
        <strain evidence="1">P2</strain>
    </source>
</reference>
<accession>A0ACB6Z7R4</accession>
<dbReference type="Proteomes" id="UP000886501">
    <property type="component" value="Unassembled WGS sequence"/>
</dbReference>
<evidence type="ECO:0000313" key="1">
    <source>
        <dbReference type="EMBL" id="KAF9645730.1"/>
    </source>
</evidence>
<dbReference type="EMBL" id="MU118080">
    <property type="protein sequence ID" value="KAF9645730.1"/>
    <property type="molecule type" value="Genomic_DNA"/>
</dbReference>
<protein>
    <submittedName>
        <fullName evidence="1">Kinase-like protein</fullName>
    </submittedName>
</protein>
<keyword evidence="2" id="KW-1185">Reference proteome</keyword>
<proteinExistence type="predicted"/>
<gene>
    <name evidence="1" type="ORF">BDM02DRAFT_3189464</name>
</gene>